<proteinExistence type="predicted"/>
<evidence type="ECO:0000313" key="1">
    <source>
        <dbReference type="EMBL" id="KKL88584.1"/>
    </source>
</evidence>
<dbReference type="EMBL" id="LAZR01020524">
    <property type="protein sequence ID" value="KKL88584.1"/>
    <property type="molecule type" value="Genomic_DNA"/>
</dbReference>
<dbReference type="AlphaFoldDB" id="A0A0F9FPX5"/>
<reference evidence="1" key="1">
    <citation type="journal article" date="2015" name="Nature">
        <title>Complex archaea that bridge the gap between prokaryotes and eukaryotes.</title>
        <authorList>
            <person name="Spang A."/>
            <person name="Saw J.H."/>
            <person name="Jorgensen S.L."/>
            <person name="Zaremba-Niedzwiedzka K."/>
            <person name="Martijn J."/>
            <person name="Lind A.E."/>
            <person name="van Eijk R."/>
            <person name="Schleper C."/>
            <person name="Guy L."/>
            <person name="Ettema T.J."/>
        </authorList>
    </citation>
    <scope>NUCLEOTIDE SEQUENCE</scope>
</reference>
<organism evidence="1">
    <name type="scientific">marine sediment metagenome</name>
    <dbReference type="NCBI Taxonomy" id="412755"/>
    <lineage>
        <taxon>unclassified sequences</taxon>
        <taxon>metagenomes</taxon>
        <taxon>ecological metagenomes</taxon>
    </lineage>
</organism>
<accession>A0A0F9FPX5</accession>
<dbReference type="Gene3D" id="3.30.40.220">
    <property type="match status" value="1"/>
</dbReference>
<name>A0A0F9FPX5_9ZZZZ</name>
<gene>
    <name evidence="1" type="ORF">LCGC14_1923250</name>
</gene>
<comment type="caution">
    <text evidence="1">The sequence shown here is derived from an EMBL/GenBank/DDBJ whole genome shotgun (WGS) entry which is preliminary data.</text>
</comment>
<protein>
    <submittedName>
        <fullName evidence="1">Uncharacterized protein</fullName>
    </submittedName>
</protein>
<sequence length="192" mass="22389">MRKRKIKNRIGEIHGLLTVVELINIKDETPRRSLWRCICTCGTQNYNVTSIWLSRKTKSTKSCGCFPKERNHFGKTLPKEIAALNKIYILYKSEAKKRNLNFNISKHIFEKLIFSNCHYCDSTLSNSSIVYRPKLGNFSTKYNGIDRKNNNKGYIESNCVPCCVTCNLAKRKLSYDDFIKHITKIYKHLIKI</sequence>